<feature type="compositionally biased region" description="Low complexity" evidence="5">
    <location>
        <begin position="245"/>
        <end position="278"/>
    </location>
</feature>
<protein>
    <recommendedName>
        <fullName evidence="6">BED-type domain-containing protein</fullName>
    </recommendedName>
</protein>
<organism evidence="7 8">
    <name type="scientific">Wickerhamomyces anomalus (strain ATCC 58044 / CBS 1984 / NCYC 433 / NRRL Y-366-8)</name>
    <name type="common">Yeast</name>
    <name type="synonym">Hansenula anomala</name>
    <dbReference type="NCBI Taxonomy" id="683960"/>
    <lineage>
        <taxon>Eukaryota</taxon>
        <taxon>Fungi</taxon>
        <taxon>Dikarya</taxon>
        <taxon>Ascomycota</taxon>
        <taxon>Saccharomycotina</taxon>
        <taxon>Saccharomycetes</taxon>
        <taxon>Phaffomycetales</taxon>
        <taxon>Wickerhamomycetaceae</taxon>
        <taxon>Wickerhamomyces</taxon>
    </lineage>
</organism>
<feature type="compositionally biased region" description="Polar residues" evidence="5">
    <location>
        <begin position="402"/>
        <end position="413"/>
    </location>
</feature>
<gene>
    <name evidence="7" type="ORF">WICANDRAFT_76527</name>
</gene>
<feature type="region of interest" description="Disordered" evidence="5">
    <location>
        <begin position="121"/>
        <end position="157"/>
    </location>
</feature>
<dbReference type="SMART" id="SM00614">
    <property type="entry name" value="ZnF_BED"/>
    <property type="match status" value="1"/>
</dbReference>
<feature type="compositionally biased region" description="Low complexity" evidence="5">
    <location>
        <begin position="59"/>
        <end position="68"/>
    </location>
</feature>
<feature type="domain" description="BED-type" evidence="6">
    <location>
        <begin position="160"/>
        <end position="215"/>
    </location>
</feature>
<evidence type="ECO:0000259" key="6">
    <source>
        <dbReference type="PROSITE" id="PS50808"/>
    </source>
</evidence>
<evidence type="ECO:0000256" key="4">
    <source>
        <dbReference type="PROSITE-ProRule" id="PRU00027"/>
    </source>
</evidence>
<evidence type="ECO:0000313" key="7">
    <source>
        <dbReference type="EMBL" id="ODQ62357.1"/>
    </source>
</evidence>
<keyword evidence="1" id="KW-0479">Metal-binding</keyword>
<dbReference type="Proteomes" id="UP000094112">
    <property type="component" value="Unassembled WGS sequence"/>
</dbReference>
<sequence length="413" mass="45956">MSNSINPLINFDRPQEHAIDSALVQALDSYEAAQVPHHLQQSHNLGRQQVHPHQHHQQLHQQNNGQLQHKQHDQSNDQRLLQQVPIDPSINDSTSEKNAAVAAAAAAAAAANDMLNARNTAQAAVNSSSKMNNSRNNSASTGPKITKPRINKPGQKFGAKKKSWVWNWFIQDTVDSNVATCDFCGKVIKRLASDKGSPKKLGEHLKTHKIDKNSINPKRDSMIVGDANRHYFNTLNAAQTFKPHPLSNQPSSSNSQSQQSHSQQSQQQNNHQTLSQNSPYSRQQTTGASNTNAEFTNTNYDRSGFDQNPYSQPKFQKDIMKFLVENKLPLAIVKSPSFRQVIFTLKPEAIPDLNELNHLYSSLLEVIHNEKGPLSNVDDVNNDQQNDSADHQTSRHDDSNVDDSLTASTSGWV</sequence>
<dbReference type="PROSITE" id="PS50808">
    <property type="entry name" value="ZF_BED"/>
    <property type="match status" value="1"/>
</dbReference>
<dbReference type="EMBL" id="KV454208">
    <property type="protein sequence ID" value="ODQ62357.1"/>
    <property type="molecule type" value="Genomic_DNA"/>
</dbReference>
<feature type="region of interest" description="Disordered" evidence="5">
    <location>
        <begin position="241"/>
        <end position="312"/>
    </location>
</feature>
<feature type="compositionally biased region" description="Polar residues" evidence="5">
    <location>
        <begin position="279"/>
        <end position="312"/>
    </location>
</feature>
<dbReference type="GeneID" id="30201645"/>
<reference evidence="7 8" key="1">
    <citation type="journal article" date="2016" name="Proc. Natl. Acad. Sci. U.S.A.">
        <title>Comparative genomics of biotechnologically important yeasts.</title>
        <authorList>
            <person name="Riley R."/>
            <person name="Haridas S."/>
            <person name="Wolfe K.H."/>
            <person name="Lopes M.R."/>
            <person name="Hittinger C.T."/>
            <person name="Goeker M."/>
            <person name="Salamov A.A."/>
            <person name="Wisecaver J.H."/>
            <person name="Long T.M."/>
            <person name="Calvey C.H."/>
            <person name="Aerts A.L."/>
            <person name="Barry K.W."/>
            <person name="Choi C."/>
            <person name="Clum A."/>
            <person name="Coughlan A.Y."/>
            <person name="Deshpande S."/>
            <person name="Douglass A.P."/>
            <person name="Hanson S.J."/>
            <person name="Klenk H.-P."/>
            <person name="LaButti K.M."/>
            <person name="Lapidus A."/>
            <person name="Lindquist E.A."/>
            <person name="Lipzen A.M."/>
            <person name="Meier-Kolthoff J.P."/>
            <person name="Ohm R.A."/>
            <person name="Otillar R.P."/>
            <person name="Pangilinan J.L."/>
            <person name="Peng Y."/>
            <person name="Rokas A."/>
            <person name="Rosa C.A."/>
            <person name="Scheuner C."/>
            <person name="Sibirny A.A."/>
            <person name="Slot J.C."/>
            <person name="Stielow J.B."/>
            <person name="Sun H."/>
            <person name="Kurtzman C.P."/>
            <person name="Blackwell M."/>
            <person name="Grigoriev I.V."/>
            <person name="Jeffries T.W."/>
        </authorList>
    </citation>
    <scope>NUCLEOTIDE SEQUENCE [LARGE SCALE GENOMIC DNA]</scope>
    <source>
        <strain evidence="8">ATCC 58044 / CBS 1984 / NCYC 433 / NRRL Y-366-8</strain>
    </source>
</reference>
<evidence type="ECO:0000256" key="1">
    <source>
        <dbReference type="ARBA" id="ARBA00022723"/>
    </source>
</evidence>
<proteinExistence type="predicted"/>
<evidence type="ECO:0000256" key="2">
    <source>
        <dbReference type="ARBA" id="ARBA00022771"/>
    </source>
</evidence>
<dbReference type="InterPro" id="IPR003656">
    <property type="entry name" value="Znf_BED"/>
</dbReference>
<dbReference type="Pfam" id="PF02892">
    <property type="entry name" value="zf-BED"/>
    <property type="match status" value="1"/>
</dbReference>
<feature type="region of interest" description="Disordered" evidence="5">
    <location>
        <begin position="46"/>
        <end position="77"/>
    </location>
</feature>
<dbReference type="STRING" id="683960.A0A1E3PBV4"/>
<dbReference type="GO" id="GO:0003677">
    <property type="term" value="F:DNA binding"/>
    <property type="evidence" value="ECO:0007669"/>
    <property type="project" value="InterPro"/>
</dbReference>
<feature type="compositionally biased region" description="Basic and acidic residues" evidence="5">
    <location>
        <begin position="388"/>
        <end position="399"/>
    </location>
</feature>
<dbReference type="GO" id="GO:0008270">
    <property type="term" value="F:zinc ion binding"/>
    <property type="evidence" value="ECO:0007669"/>
    <property type="project" value="UniProtKB-KW"/>
</dbReference>
<dbReference type="AlphaFoldDB" id="A0A1E3PBV4"/>
<dbReference type="OrthoDB" id="4095286at2759"/>
<evidence type="ECO:0000256" key="3">
    <source>
        <dbReference type="ARBA" id="ARBA00022833"/>
    </source>
</evidence>
<dbReference type="RefSeq" id="XP_019041564.1">
    <property type="nucleotide sequence ID" value="XM_019184399.1"/>
</dbReference>
<evidence type="ECO:0000313" key="8">
    <source>
        <dbReference type="Proteomes" id="UP000094112"/>
    </source>
</evidence>
<keyword evidence="3" id="KW-0862">Zinc</keyword>
<feature type="region of interest" description="Disordered" evidence="5">
    <location>
        <begin position="194"/>
        <end position="220"/>
    </location>
</feature>
<keyword evidence="2 4" id="KW-0863">Zinc-finger</keyword>
<evidence type="ECO:0000256" key="5">
    <source>
        <dbReference type="SAM" id="MobiDB-lite"/>
    </source>
</evidence>
<feature type="compositionally biased region" description="Low complexity" evidence="5">
    <location>
        <begin position="126"/>
        <end position="140"/>
    </location>
</feature>
<name>A0A1E3PBV4_WICAA</name>
<keyword evidence="8" id="KW-1185">Reference proteome</keyword>
<accession>A0A1E3PBV4</accession>
<feature type="region of interest" description="Disordered" evidence="5">
    <location>
        <begin position="374"/>
        <end position="413"/>
    </location>
</feature>
<feature type="compositionally biased region" description="Low complexity" evidence="5">
    <location>
        <begin position="376"/>
        <end position="387"/>
    </location>
</feature>